<keyword evidence="2" id="KW-1185">Reference proteome</keyword>
<evidence type="ECO:0000313" key="2">
    <source>
        <dbReference type="Proteomes" id="UP001328107"/>
    </source>
</evidence>
<sequence>NSRLRPSWSIENQLSGTRMPSLSTLFLLFSLSLGVSTAFPLLLKSSSTPSPLSISQLEDIPDLVPEMEDEYPDVEKRDIEELRYPLGVSPDLIDLLPELPRTDRKPHLENQLLLSARQQILPYI</sequence>
<feature type="non-terminal residue" evidence="1">
    <location>
        <position position="1"/>
    </location>
</feature>
<organism evidence="1 2">
    <name type="scientific">Pristionchus mayeri</name>
    <dbReference type="NCBI Taxonomy" id="1317129"/>
    <lineage>
        <taxon>Eukaryota</taxon>
        <taxon>Metazoa</taxon>
        <taxon>Ecdysozoa</taxon>
        <taxon>Nematoda</taxon>
        <taxon>Chromadorea</taxon>
        <taxon>Rhabditida</taxon>
        <taxon>Rhabditina</taxon>
        <taxon>Diplogasteromorpha</taxon>
        <taxon>Diplogasteroidea</taxon>
        <taxon>Neodiplogasteridae</taxon>
        <taxon>Pristionchus</taxon>
    </lineage>
</organism>
<evidence type="ECO:0000313" key="1">
    <source>
        <dbReference type="EMBL" id="GMR59383.1"/>
    </source>
</evidence>
<gene>
    <name evidence="1" type="ORF">PMAYCL1PPCAC_29578</name>
</gene>
<protein>
    <submittedName>
        <fullName evidence="1">Uncharacterized protein</fullName>
    </submittedName>
</protein>
<dbReference type="AlphaFoldDB" id="A0AAN5IAZ9"/>
<reference evidence="2" key="1">
    <citation type="submission" date="2022-10" db="EMBL/GenBank/DDBJ databases">
        <title>Genome assembly of Pristionchus species.</title>
        <authorList>
            <person name="Yoshida K."/>
            <person name="Sommer R.J."/>
        </authorList>
    </citation>
    <scope>NUCLEOTIDE SEQUENCE [LARGE SCALE GENOMIC DNA]</scope>
    <source>
        <strain evidence="2">RS5460</strain>
    </source>
</reference>
<dbReference type="Proteomes" id="UP001328107">
    <property type="component" value="Unassembled WGS sequence"/>
</dbReference>
<proteinExistence type="predicted"/>
<dbReference type="EMBL" id="BTRK01000006">
    <property type="protein sequence ID" value="GMR59383.1"/>
    <property type="molecule type" value="Genomic_DNA"/>
</dbReference>
<name>A0AAN5IAZ9_9BILA</name>
<comment type="caution">
    <text evidence="1">The sequence shown here is derived from an EMBL/GenBank/DDBJ whole genome shotgun (WGS) entry which is preliminary data.</text>
</comment>
<accession>A0AAN5IAZ9</accession>